<evidence type="ECO:0000313" key="2">
    <source>
        <dbReference type="EMBL" id="MBE6061812.1"/>
    </source>
</evidence>
<dbReference type="Proteomes" id="UP000768462">
    <property type="component" value="Unassembled WGS sequence"/>
</dbReference>
<name>A0A927ZKF5_9CLOT</name>
<dbReference type="GO" id="GO:0006974">
    <property type="term" value="P:DNA damage response"/>
    <property type="evidence" value="ECO:0007669"/>
    <property type="project" value="TreeGrafter"/>
</dbReference>
<dbReference type="Pfam" id="PF01541">
    <property type="entry name" value="GIY-YIG"/>
    <property type="match status" value="1"/>
</dbReference>
<accession>A0A927ZKF5</accession>
<reference evidence="2" key="1">
    <citation type="submission" date="2019-04" db="EMBL/GenBank/DDBJ databases">
        <title>Evolution of Biomass-Degrading Anaerobic Consortia Revealed by Metagenomics.</title>
        <authorList>
            <person name="Peng X."/>
        </authorList>
    </citation>
    <scope>NUCLEOTIDE SEQUENCE</scope>
    <source>
        <strain evidence="2">SIG254</strain>
    </source>
</reference>
<dbReference type="InterPro" id="IPR050066">
    <property type="entry name" value="UvrABC_protein_C"/>
</dbReference>
<comment type="caution">
    <text evidence="2">The sequence shown here is derived from an EMBL/GenBank/DDBJ whole genome shotgun (WGS) entry which is preliminary data.</text>
</comment>
<organism evidence="2 3">
    <name type="scientific">Clostridium sulfidigenes</name>
    <dbReference type="NCBI Taxonomy" id="318464"/>
    <lineage>
        <taxon>Bacteria</taxon>
        <taxon>Bacillati</taxon>
        <taxon>Bacillota</taxon>
        <taxon>Clostridia</taxon>
        <taxon>Eubacteriales</taxon>
        <taxon>Clostridiaceae</taxon>
        <taxon>Clostridium</taxon>
    </lineage>
</organism>
<dbReference type="InterPro" id="IPR000305">
    <property type="entry name" value="GIY-YIG_endonuc"/>
</dbReference>
<gene>
    <name evidence="2" type="ORF">E7215_16860</name>
</gene>
<dbReference type="InterPro" id="IPR035901">
    <property type="entry name" value="GIY-YIG_endonuc_sf"/>
</dbReference>
<dbReference type="SUPFAM" id="SSF82771">
    <property type="entry name" value="GIY-YIG endonuclease"/>
    <property type="match status" value="1"/>
</dbReference>
<dbReference type="PANTHER" id="PTHR30562">
    <property type="entry name" value="UVRC/OXIDOREDUCTASE"/>
    <property type="match status" value="1"/>
</dbReference>
<dbReference type="EMBL" id="SVCM01000198">
    <property type="protein sequence ID" value="MBE6061812.1"/>
    <property type="molecule type" value="Genomic_DNA"/>
</dbReference>
<evidence type="ECO:0000259" key="1">
    <source>
        <dbReference type="PROSITE" id="PS50164"/>
    </source>
</evidence>
<protein>
    <recommendedName>
        <fullName evidence="1">GIY-YIG domain-containing protein</fullName>
    </recommendedName>
</protein>
<dbReference type="SMART" id="SM00465">
    <property type="entry name" value="GIYc"/>
    <property type="match status" value="1"/>
</dbReference>
<dbReference type="GO" id="GO:0009380">
    <property type="term" value="C:excinuclease repair complex"/>
    <property type="evidence" value="ECO:0007669"/>
    <property type="project" value="TreeGrafter"/>
</dbReference>
<proteinExistence type="predicted"/>
<dbReference type="Gene3D" id="3.40.1440.10">
    <property type="entry name" value="GIY-YIG endonuclease"/>
    <property type="match status" value="1"/>
</dbReference>
<sequence length="143" mass="17341">MITLPELKFSRYYKVAERKAIDDEIPGIYLFLNDNYDLMYIGKSINIKSRIYSHLIGTDNTQEVKHNFKMFRYAEVKDPVDREIYETYYINLWKPKLNQSKTLTYQTSFYDKKYNIRADEREKAQKELRDLAYVALERNIKLR</sequence>
<dbReference type="PANTHER" id="PTHR30562:SF1">
    <property type="entry name" value="UVRABC SYSTEM PROTEIN C"/>
    <property type="match status" value="1"/>
</dbReference>
<dbReference type="AlphaFoldDB" id="A0A927ZKF5"/>
<evidence type="ECO:0000313" key="3">
    <source>
        <dbReference type="Proteomes" id="UP000768462"/>
    </source>
</evidence>
<dbReference type="PROSITE" id="PS50164">
    <property type="entry name" value="GIY_YIG"/>
    <property type="match status" value="1"/>
</dbReference>
<feature type="domain" description="GIY-YIG" evidence="1">
    <location>
        <begin position="24"/>
        <end position="99"/>
    </location>
</feature>